<evidence type="ECO:0000259" key="7">
    <source>
        <dbReference type="Pfam" id="PF12823"/>
    </source>
</evidence>
<gene>
    <name evidence="8" type="ORF">BCF74_11099</name>
</gene>
<protein>
    <submittedName>
        <fullName evidence="8">Integral membrane protein</fullName>
    </submittedName>
</protein>
<dbReference type="RefSeq" id="WP_106297405.1">
    <property type="nucleotide sequence ID" value="NZ_PVTI01000010.1"/>
</dbReference>
<feature type="transmembrane region" description="Helical" evidence="6">
    <location>
        <begin position="6"/>
        <end position="27"/>
    </location>
</feature>
<keyword evidence="3 6" id="KW-0812">Transmembrane</keyword>
<comment type="caution">
    <text evidence="8">The sequence shown here is derived from an EMBL/GenBank/DDBJ whole genome shotgun (WGS) entry which is preliminary data.</text>
</comment>
<evidence type="ECO:0000256" key="4">
    <source>
        <dbReference type="ARBA" id="ARBA00022989"/>
    </source>
</evidence>
<dbReference type="GO" id="GO:0005886">
    <property type="term" value="C:plasma membrane"/>
    <property type="evidence" value="ECO:0007669"/>
    <property type="project" value="UniProtKB-SubCell"/>
</dbReference>
<evidence type="ECO:0000313" key="8">
    <source>
        <dbReference type="EMBL" id="PRY59362.1"/>
    </source>
</evidence>
<keyword evidence="2" id="KW-1003">Cell membrane</keyword>
<feature type="transmembrane region" description="Helical" evidence="6">
    <location>
        <begin position="125"/>
        <end position="146"/>
    </location>
</feature>
<evidence type="ECO:0000256" key="2">
    <source>
        <dbReference type="ARBA" id="ARBA00022475"/>
    </source>
</evidence>
<proteinExistence type="predicted"/>
<dbReference type="Pfam" id="PF12823">
    <property type="entry name" value="DUF3817"/>
    <property type="match status" value="1"/>
</dbReference>
<dbReference type="NCBIfam" id="TIGR03954">
    <property type="entry name" value="integ_memb_HG"/>
    <property type="match status" value="1"/>
</dbReference>
<keyword evidence="5 6" id="KW-0472">Membrane</keyword>
<feature type="transmembrane region" description="Helical" evidence="6">
    <location>
        <begin position="67"/>
        <end position="86"/>
    </location>
</feature>
<evidence type="ECO:0000256" key="5">
    <source>
        <dbReference type="ARBA" id="ARBA00023136"/>
    </source>
</evidence>
<evidence type="ECO:0000256" key="6">
    <source>
        <dbReference type="SAM" id="Phobius"/>
    </source>
</evidence>
<dbReference type="PANTHER" id="PTHR40077">
    <property type="entry name" value="MEMBRANE PROTEIN-RELATED"/>
    <property type="match status" value="1"/>
</dbReference>
<dbReference type="Proteomes" id="UP000237822">
    <property type="component" value="Unassembled WGS sequence"/>
</dbReference>
<accession>A0A2T0UN62</accession>
<organism evidence="8 9">
    <name type="scientific">Knoellia remsis</name>
    <dbReference type="NCBI Taxonomy" id="407159"/>
    <lineage>
        <taxon>Bacteria</taxon>
        <taxon>Bacillati</taxon>
        <taxon>Actinomycetota</taxon>
        <taxon>Actinomycetes</taxon>
        <taxon>Micrococcales</taxon>
        <taxon>Intrasporangiaceae</taxon>
        <taxon>Knoellia</taxon>
    </lineage>
</organism>
<sequence>MTPKLLFRRLAVAEAITWALLLIGMFLKYVTETTDLGVRVFGMVHGVVFIAYCLVALATWVNQKWSVGVGVLSLVSAVPPLATVLFDRRVEKAGLLEGPWRFARGGEAPSSPPERLLAWLTRNPAMALIVGVVAVIGLTGVALFVGPPASGS</sequence>
<dbReference type="EMBL" id="PVTI01000010">
    <property type="protein sequence ID" value="PRY59362.1"/>
    <property type="molecule type" value="Genomic_DNA"/>
</dbReference>
<feature type="domain" description="DUF3817" evidence="7">
    <location>
        <begin position="6"/>
        <end position="92"/>
    </location>
</feature>
<reference evidence="8 9" key="1">
    <citation type="submission" date="2018-03" db="EMBL/GenBank/DDBJ databases">
        <title>Genomic Encyclopedia of Archaeal and Bacterial Type Strains, Phase II (KMG-II): from individual species to whole genera.</title>
        <authorList>
            <person name="Goeker M."/>
        </authorList>
    </citation>
    <scope>NUCLEOTIDE SEQUENCE [LARGE SCALE GENOMIC DNA]</scope>
    <source>
        <strain evidence="8 9">ATCC BAA-1496</strain>
    </source>
</reference>
<keyword evidence="4 6" id="KW-1133">Transmembrane helix</keyword>
<dbReference type="InterPro" id="IPR023845">
    <property type="entry name" value="DUF3817_TM"/>
</dbReference>
<evidence type="ECO:0000313" key="9">
    <source>
        <dbReference type="Proteomes" id="UP000237822"/>
    </source>
</evidence>
<name>A0A2T0UN62_9MICO</name>
<evidence type="ECO:0000256" key="3">
    <source>
        <dbReference type="ARBA" id="ARBA00022692"/>
    </source>
</evidence>
<comment type="subcellular location">
    <subcellularLocation>
        <location evidence="1">Cell membrane</location>
        <topology evidence="1">Multi-pass membrane protein</topology>
    </subcellularLocation>
</comment>
<dbReference type="AlphaFoldDB" id="A0A2T0UN62"/>
<dbReference type="OrthoDB" id="3396203at2"/>
<evidence type="ECO:0000256" key="1">
    <source>
        <dbReference type="ARBA" id="ARBA00004651"/>
    </source>
</evidence>
<dbReference type="PANTHER" id="PTHR40077:SF1">
    <property type="entry name" value="MEMBRANE PROTEIN"/>
    <property type="match status" value="1"/>
</dbReference>
<keyword evidence="9" id="KW-1185">Reference proteome</keyword>
<feature type="transmembrane region" description="Helical" evidence="6">
    <location>
        <begin position="39"/>
        <end position="61"/>
    </location>
</feature>